<proteinExistence type="predicted"/>
<name>A0A8T1W1C5_9STRA</name>
<dbReference type="Proteomes" id="UP000694044">
    <property type="component" value="Unassembled WGS sequence"/>
</dbReference>
<evidence type="ECO:0000256" key="1">
    <source>
        <dbReference type="SAM" id="Coils"/>
    </source>
</evidence>
<feature type="coiled-coil region" evidence="1">
    <location>
        <begin position="569"/>
        <end position="599"/>
    </location>
</feature>
<organism evidence="3 4">
    <name type="scientific">Phytophthora pseudosyringae</name>
    <dbReference type="NCBI Taxonomy" id="221518"/>
    <lineage>
        <taxon>Eukaryota</taxon>
        <taxon>Sar</taxon>
        <taxon>Stramenopiles</taxon>
        <taxon>Oomycota</taxon>
        <taxon>Peronosporomycetes</taxon>
        <taxon>Peronosporales</taxon>
        <taxon>Peronosporaceae</taxon>
        <taxon>Phytophthora</taxon>
    </lineage>
</organism>
<keyword evidence="4" id="KW-1185">Reference proteome</keyword>
<sequence>MAVGNGNESLRRVEAFIAQLAAFKTEVERRQSQPQPAAGVATDAEHDSGFSGVDEDLDFSLEGPSDDAGTGMRNYPRGVGDRSCAGGAESDAVEARDSDDRVAFDHLLPIVDTIREHAPARKPANDPHAQHSLGDDATHCSTAGGESRGDLGSTANAAIDVDELDGTSTSSSSPITATNASSGLSLGAIAAPAHQPTPPSTACSSSESESDVEVCLAPSRTQTVLHTPPCCDCMTTIMPGQSVTLEFLQSLSDTGKKEALQSAMAWCSTKELRGFCGGMGVRVRSKEYAAYHTKAGYTELLSQLLRAKSASKGLVVGPAPSPIVVTPVERTRKTKNCNLRLLNVLCSDFMAPFLGGMNAEPTQEEVDAGAVGGNNPFWTRLRGEFMSSKPEYSRLAFQGVCLTGFNLSAPLPHSSTKLSEMWSELWEAYNSAITRFTHSTDPNLEFADCCPSRSDVYYMRCWLGAKQNLLSEICAPLPASIALNSDALACSMSANEGAEGVAAERVENTTPSRKRPRAATNRVTRVAALATTSDAPSKDAERAFLMQSIRHAAEILTMARGSDLGSEAEETVRCELQQCTKRLKRIQQEEKEIDEETEEE</sequence>
<keyword evidence="1" id="KW-0175">Coiled coil</keyword>
<feature type="region of interest" description="Disordered" evidence="2">
    <location>
        <begin position="119"/>
        <end position="153"/>
    </location>
</feature>
<comment type="caution">
    <text evidence="3">The sequence shown here is derived from an EMBL/GenBank/DDBJ whole genome shotgun (WGS) entry which is preliminary data.</text>
</comment>
<evidence type="ECO:0000313" key="4">
    <source>
        <dbReference type="Proteomes" id="UP000694044"/>
    </source>
</evidence>
<dbReference type="EMBL" id="JAGDFM010000111">
    <property type="protein sequence ID" value="KAG7385953.1"/>
    <property type="molecule type" value="Genomic_DNA"/>
</dbReference>
<reference evidence="3" key="1">
    <citation type="submission" date="2021-02" db="EMBL/GenBank/DDBJ databases">
        <authorList>
            <person name="Palmer J.M."/>
        </authorList>
    </citation>
    <scope>NUCLEOTIDE SEQUENCE</scope>
    <source>
        <strain evidence="3">SCRP734</strain>
    </source>
</reference>
<accession>A0A8T1W1C5</accession>
<feature type="compositionally biased region" description="Basic and acidic residues" evidence="2">
    <location>
        <begin position="119"/>
        <end position="138"/>
    </location>
</feature>
<gene>
    <name evidence="3" type="ORF">PHYPSEUDO_000915</name>
</gene>
<evidence type="ECO:0000313" key="3">
    <source>
        <dbReference type="EMBL" id="KAG7385953.1"/>
    </source>
</evidence>
<feature type="region of interest" description="Disordered" evidence="2">
    <location>
        <begin position="27"/>
        <end position="97"/>
    </location>
</feature>
<protein>
    <submittedName>
        <fullName evidence="3">Uncharacterized protein</fullName>
    </submittedName>
</protein>
<evidence type="ECO:0000256" key="2">
    <source>
        <dbReference type="SAM" id="MobiDB-lite"/>
    </source>
</evidence>
<dbReference type="AlphaFoldDB" id="A0A8T1W1C5"/>
<dbReference type="OrthoDB" id="111678at2759"/>